<organism evidence="2 3">
    <name type="scientific">Olea europaea subsp. europaea</name>
    <dbReference type="NCBI Taxonomy" id="158383"/>
    <lineage>
        <taxon>Eukaryota</taxon>
        <taxon>Viridiplantae</taxon>
        <taxon>Streptophyta</taxon>
        <taxon>Embryophyta</taxon>
        <taxon>Tracheophyta</taxon>
        <taxon>Spermatophyta</taxon>
        <taxon>Magnoliopsida</taxon>
        <taxon>eudicotyledons</taxon>
        <taxon>Gunneridae</taxon>
        <taxon>Pentapetalae</taxon>
        <taxon>asterids</taxon>
        <taxon>lamiids</taxon>
        <taxon>Lamiales</taxon>
        <taxon>Oleaceae</taxon>
        <taxon>Oleeae</taxon>
        <taxon>Olea</taxon>
    </lineage>
</organism>
<sequence>MSFAPGLNHFAVGIVTIECSKMENLALETVPLLHHRRFHHQVGRQARHPYSMVALTKMNHQNRKNPLVKSQTANSSRIDSPIHTEGTFVAAAAVDEDFDALDPDQAAANGGDLAADSYHPLLLSLAP</sequence>
<reference evidence="2 3" key="1">
    <citation type="submission" date="2019-12" db="EMBL/GenBank/DDBJ databases">
        <authorList>
            <person name="Alioto T."/>
            <person name="Alioto T."/>
            <person name="Gomez Garrido J."/>
        </authorList>
    </citation>
    <scope>NUCLEOTIDE SEQUENCE [LARGE SCALE GENOMIC DNA]</scope>
</reference>
<evidence type="ECO:0000313" key="3">
    <source>
        <dbReference type="Proteomes" id="UP000594638"/>
    </source>
</evidence>
<feature type="compositionally biased region" description="Polar residues" evidence="1">
    <location>
        <begin position="68"/>
        <end position="78"/>
    </location>
</feature>
<feature type="region of interest" description="Disordered" evidence="1">
    <location>
        <begin position="61"/>
        <end position="80"/>
    </location>
</feature>
<dbReference type="EMBL" id="CACTIH010009056">
    <property type="protein sequence ID" value="CAA3021549.1"/>
    <property type="molecule type" value="Genomic_DNA"/>
</dbReference>
<name>A0A8S0UWT7_OLEEU</name>
<dbReference type="AlphaFoldDB" id="A0A8S0UWT7"/>
<comment type="caution">
    <text evidence="2">The sequence shown here is derived from an EMBL/GenBank/DDBJ whole genome shotgun (WGS) entry which is preliminary data.</text>
</comment>
<accession>A0A8S0UWT7</accession>
<gene>
    <name evidence="2" type="ORF">OLEA9_A109565</name>
</gene>
<evidence type="ECO:0000313" key="2">
    <source>
        <dbReference type="EMBL" id="CAA3021549.1"/>
    </source>
</evidence>
<keyword evidence="3" id="KW-1185">Reference proteome</keyword>
<protein>
    <submittedName>
        <fullName evidence="2">Uncharacterized protein</fullName>
    </submittedName>
</protein>
<proteinExistence type="predicted"/>
<evidence type="ECO:0000256" key="1">
    <source>
        <dbReference type="SAM" id="MobiDB-lite"/>
    </source>
</evidence>
<dbReference type="Gramene" id="OE9A109565T1">
    <property type="protein sequence ID" value="OE9A109565C1"/>
    <property type="gene ID" value="OE9A109565"/>
</dbReference>
<dbReference type="Proteomes" id="UP000594638">
    <property type="component" value="Unassembled WGS sequence"/>
</dbReference>